<evidence type="ECO:0000256" key="1">
    <source>
        <dbReference type="SAM" id="MobiDB-lite"/>
    </source>
</evidence>
<organism evidence="2 3">
    <name type="scientific">Streptomyces boetiae</name>
    <dbReference type="NCBI Taxonomy" id="3075541"/>
    <lineage>
        <taxon>Bacteria</taxon>
        <taxon>Bacillati</taxon>
        <taxon>Actinomycetota</taxon>
        <taxon>Actinomycetes</taxon>
        <taxon>Kitasatosporales</taxon>
        <taxon>Streptomycetaceae</taxon>
        <taxon>Streptomyces</taxon>
    </lineage>
</organism>
<protein>
    <submittedName>
        <fullName evidence="2">Uncharacterized protein</fullName>
    </submittedName>
</protein>
<feature type="compositionally biased region" description="Low complexity" evidence="1">
    <location>
        <begin position="13"/>
        <end position="25"/>
    </location>
</feature>
<dbReference type="RefSeq" id="WP_311629021.1">
    <property type="nucleotide sequence ID" value="NZ_JAVREN010000004.1"/>
</dbReference>
<sequence>MTAFRDPHVSVLSDADAASTSRRAASARANTTIGDAIDTWRANLVTTYYATRDHGVRQQLLVDAAEYGLNLPGEPSLVAELAPARRNGWEVAA</sequence>
<feature type="region of interest" description="Disordered" evidence="1">
    <location>
        <begin position="1"/>
        <end position="25"/>
    </location>
</feature>
<dbReference type="Proteomes" id="UP001183388">
    <property type="component" value="Unassembled WGS sequence"/>
</dbReference>
<accession>A0ABU2L3L6</accession>
<evidence type="ECO:0000313" key="3">
    <source>
        <dbReference type="Proteomes" id="UP001183388"/>
    </source>
</evidence>
<keyword evidence="3" id="KW-1185">Reference proteome</keyword>
<dbReference type="EMBL" id="JAVREN010000004">
    <property type="protein sequence ID" value="MDT0306102.1"/>
    <property type="molecule type" value="Genomic_DNA"/>
</dbReference>
<proteinExistence type="predicted"/>
<comment type="caution">
    <text evidence="2">The sequence shown here is derived from an EMBL/GenBank/DDBJ whole genome shotgun (WGS) entry which is preliminary data.</text>
</comment>
<evidence type="ECO:0000313" key="2">
    <source>
        <dbReference type="EMBL" id="MDT0306102.1"/>
    </source>
</evidence>
<name>A0ABU2L3L6_9ACTN</name>
<gene>
    <name evidence="2" type="ORF">RM780_03880</name>
</gene>
<reference evidence="3" key="1">
    <citation type="submission" date="2023-07" db="EMBL/GenBank/DDBJ databases">
        <title>30 novel species of actinomycetes from the DSMZ collection.</title>
        <authorList>
            <person name="Nouioui I."/>
        </authorList>
    </citation>
    <scope>NUCLEOTIDE SEQUENCE [LARGE SCALE GENOMIC DNA]</scope>
    <source>
        <strain evidence="3">DSM 44917</strain>
    </source>
</reference>